<reference evidence="1 2" key="1">
    <citation type="submission" date="2015-03" db="EMBL/GenBank/DDBJ databases">
        <title>Draft genome of Stenotrophomonas maltophila isolated from urine specimen.</title>
        <authorList>
            <person name="Murugan N."/>
            <person name="Malathi J."/>
            <person name="Umashankar V."/>
            <person name="Madhavan H."/>
        </authorList>
    </citation>
    <scope>NUCLEOTIDE SEQUENCE [LARGE SCALE GENOMIC DNA]</scope>
    <source>
        <strain evidence="1 2">JMNMN1</strain>
    </source>
</reference>
<evidence type="ECO:0000313" key="1">
    <source>
        <dbReference type="EMBL" id="KKD57220.1"/>
    </source>
</evidence>
<gene>
    <name evidence="1" type="ORF">VM57_09780</name>
</gene>
<comment type="caution">
    <text evidence="1">The sequence shown here is derived from an EMBL/GenBank/DDBJ whole genome shotgun (WGS) entry which is preliminary data.</text>
</comment>
<proteinExistence type="predicted"/>
<evidence type="ECO:0000313" key="2">
    <source>
        <dbReference type="Proteomes" id="UP000243478"/>
    </source>
</evidence>
<dbReference type="EMBL" id="JZRZ01000018">
    <property type="protein sequence ID" value="KKD57220.1"/>
    <property type="molecule type" value="Genomic_DNA"/>
</dbReference>
<dbReference type="AlphaFoldDB" id="A0A0F5ZQH7"/>
<accession>A0A0F5ZQH7</accession>
<name>A0A0F5ZQH7_STEMA</name>
<organism evidence="1 2">
    <name type="scientific">Stenotrophomonas maltophilia</name>
    <name type="common">Pseudomonas maltophilia</name>
    <name type="synonym">Xanthomonas maltophilia</name>
    <dbReference type="NCBI Taxonomy" id="40324"/>
    <lineage>
        <taxon>Bacteria</taxon>
        <taxon>Pseudomonadati</taxon>
        <taxon>Pseudomonadota</taxon>
        <taxon>Gammaproteobacteria</taxon>
        <taxon>Lysobacterales</taxon>
        <taxon>Lysobacteraceae</taxon>
        <taxon>Stenotrophomonas</taxon>
        <taxon>Stenotrophomonas maltophilia group</taxon>
    </lineage>
</organism>
<dbReference type="Proteomes" id="UP000243478">
    <property type="component" value="Unassembled WGS sequence"/>
</dbReference>
<sequence length="105" mass="11313">MPWWVPTAPLWWVPTALPQARAARTDIVHLALVAAVGHHFFLRAVARGQLFQHGLVTAGQDQPGALGFHLFAVAIDRGLLLFDGTVQPVEEARRLSSCAGLVAAI</sequence>
<protein>
    <submittedName>
        <fullName evidence="1">Uncharacterized protein</fullName>
    </submittedName>
</protein>